<keyword evidence="12" id="KW-1185">Reference proteome</keyword>
<feature type="binding site" evidence="9">
    <location>
        <begin position="124"/>
        <end position="129"/>
    </location>
    <ligand>
        <name>GTP</name>
        <dbReference type="ChEBI" id="CHEBI:37565"/>
    </ligand>
</feature>
<evidence type="ECO:0000256" key="3">
    <source>
        <dbReference type="ARBA" id="ARBA00022490"/>
    </source>
</evidence>
<dbReference type="GO" id="GO:0003924">
    <property type="term" value="F:GTPase activity"/>
    <property type="evidence" value="ECO:0007669"/>
    <property type="project" value="TreeGrafter"/>
</dbReference>
<reference evidence="11 12" key="1">
    <citation type="submission" date="2019-11" db="EMBL/GenBank/DDBJ databases">
        <authorList>
            <person name="Holert J."/>
        </authorList>
    </citation>
    <scope>NUCLEOTIDE SEQUENCE [LARGE SCALE GENOMIC DNA]</scope>
    <source>
        <strain evidence="11">SB11_3</strain>
    </source>
</reference>
<dbReference type="GO" id="GO:0005737">
    <property type="term" value="C:cytoplasm"/>
    <property type="evidence" value="ECO:0007669"/>
    <property type="project" value="UniProtKB-SubCell"/>
</dbReference>
<dbReference type="AlphaFoldDB" id="A0A5S9P6V2"/>
<dbReference type="PIRSF" id="PIRSF006230">
    <property type="entry name" value="MG442"/>
    <property type="match status" value="1"/>
</dbReference>
<keyword evidence="5" id="KW-0378">Hydrolase</keyword>
<comment type="function">
    <text evidence="8">Required for a late step of 50S ribosomal subunit assembly. Has GTPase activity.</text>
</comment>
<evidence type="ECO:0000256" key="6">
    <source>
        <dbReference type="ARBA" id="ARBA00022884"/>
    </source>
</evidence>
<dbReference type="PROSITE" id="PS51721">
    <property type="entry name" value="G_CP"/>
    <property type="match status" value="1"/>
</dbReference>
<proteinExistence type="inferred from homology"/>
<evidence type="ECO:0000313" key="12">
    <source>
        <dbReference type="Proteomes" id="UP000441399"/>
    </source>
</evidence>
<sequence length="310" mass="34388">MSIQWFPGHMHKATKEIKEVLPKVDVIIEVLDARIPYSSENPVIGNLRGEKPSIKLLNKADLADAAITDDWIRYLEMERGVKAQAVSQQAPDRIRQLTDLVKKLVPHKADAVGNINALIMGIPNVGKSTIINTLAGKTIAKTGNEPAVTKGQQKINLHNGIMLWDTPGILWPKVENEKSSYRLATTGAIKDTAISHDDVAFFAAEYLLRAYPERLAERYQLDPVPTTELDLLEAVGRKRGCLVGGGRVDLDKVSKLFLTELRDGTLGALTFETPVMAAHEKVEVEALIARKEEEMAAKKAARKKKFKKRR</sequence>
<dbReference type="InterPro" id="IPR023179">
    <property type="entry name" value="GTP-bd_ortho_bundle_sf"/>
</dbReference>
<dbReference type="GO" id="GO:0006412">
    <property type="term" value="P:translation"/>
    <property type="evidence" value="ECO:0007669"/>
    <property type="project" value="TreeGrafter"/>
</dbReference>
<dbReference type="InterPro" id="IPR016478">
    <property type="entry name" value="GTPase_MTG1"/>
</dbReference>
<evidence type="ECO:0000256" key="2">
    <source>
        <dbReference type="ARBA" id="ARBA00014898"/>
    </source>
</evidence>
<dbReference type="Gene3D" id="1.10.1580.10">
    <property type="match status" value="1"/>
</dbReference>
<evidence type="ECO:0000256" key="7">
    <source>
        <dbReference type="ARBA" id="ARBA00023134"/>
    </source>
</evidence>
<feature type="domain" description="CP-type G" evidence="10">
    <location>
        <begin position="14"/>
        <end position="172"/>
    </location>
</feature>
<dbReference type="PANTHER" id="PTHR45782:SF4">
    <property type="entry name" value="MITOCHONDRIAL RIBOSOME-ASSOCIATED GTPASE 1"/>
    <property type="match status" value="1"/>
</dbReference>
<organism evidence="11 12">
    <name type="scientific">BD1-7 clade bacterium</name>
    <dbReference type="NCBI Taxonomy" id="2029982"/>
    <lineage>
        <taxon>Bacteria</taxon>
        <taxon>Pseudomonadati</taxon>
        <taxon>Pseudomonadota</taxon>
        <taxon>Gammaproteobacteria</taxon>
        <taxon>Cellvibrionales</taxon>
        <taxon>Spongiibacteraceae</taxon>
        <taxon>BD1-7 clade</taxon>
    </lineage>
</organism>
<comment type="similarity">
    <text evidence="8">Belongs to the TRAFAC class YlqF/YawG GTPase family. MTG1 subfamily.</text>
</comment>
<evidence type="ECO:0000256" key="4">
    <source>
        <dbReference type="ARBA" id="ARBA00022741"/>
    </source>
</evidence>
<dbReference type="GO" id="GO:0003723">
    <property type="term" value="F:RNA binding"/>
    <property type="evidence" value="ECO:0007669"/>
    <property type="project" value="UniProtKB-KW"/>
</dbReference>
<evidence type="ECO:0000256" key="5">
    <source>
        <dbReference type="ARBA" id="ARBA00022801"/>
    </source>
</evidence>
<dbReference type="FunFam" id="3.40.50.300:FF:000590">
    <property type="entry name" value="Ribosome biogenesis GTPase A"/>
    <property type="match status" value="1"/>
</dbReference>
<dbReference type="NCBIfam" id="TIGR03596">
    <property type="entry name" value="GTPase_YlqF"/>
    <property type="match status" value="1"/>
</dbReference>
<dbReference type="EMBL" id="CACSIO010000005">
    <property type="protein sequence ID" value="CAA0099097.1"/>
    <property type="molecule type" value="Genomic_DNA"/>
</dbReference>
<dbReference type="FunFam" id="1.10.1580.10:FF:000003">
    <property type="entry name" value="Ribosome biogenesis GTPase A"/>
    <property type="match status" value="1"/>
</dbReference>
<dbReference type="PANTHER" id="PTHR45782">
    <property type="entry name" value="MITOCHONDRIAL RIBOSOME-ASSOCIATED GTPASE 1"/>
    <property type="match status" value="1"/>
</dbReference>
<protein>
    <recommendedName>
        <fullName evidence="2 8">Ribosome biogenesis GTPase A</fullName>
    </recommendedName>
</protein>
<evidence type="ECO:0000259" key="10">
    <source>
        <dbReference type="PROSITE" id="PS51721"/>
    </source>
</evidence>
<dbReference type="SUPFAM" id="SSF52540">
    <property type="entry name" value="P-loop containing nucleoside triphosphate hydrolases"/>
    <property type="match status" value="1"/>
</dbReference>
<dbReference type="Proteomes" id="UP000441399">
    <property type="component" value="Unassembled WGS sequence"/>
</dbReference>
<name>A0A5S9P6V2_9GAMM</name>
<dbReference type="InterPro" id="IPR006073">
    <property type="entry name" value="GTP-bd"/>
</dbReference>
<dbReference type="CDD" id="cd01856">
    <property type="entry name" value="YlqF"/>
    <property type="match status" value="1"/>
</dbReference>
<keyword evidence="3 8" id="KW-0963">Cytoplasm</keyword>
<feature type="binding site" evidence="9">
    <location>
        <position position="168"/>
    </location>
    <ligand>
        <name>GTP</name>
        <dbReference type="ChEBI" id="CHEBI:37565"/>
    </ligand>
</feature>
<gene>
    <name evidence="11" type="primary">rbgA</name>
    <name evidence="11" type="ORF">OPDIPICF_04239</name>
</gene>
<dbReference type="InterPro" id="IPR027417">
    <property type="entry name" value="P-loop_NTPase"/>
</dbReference>
<feature type="binding site" evidence="9">
    <location>
        <begin position="58"/>
        <end position="61"/>
    </location>
    <ligand>
        <name>GTP</name>
        <dbReference type="ChEBI" id="CHEBI:37565"/>
    </ligand>
</feature>
<dbReference type="OrthoDB" id="9779790at2"/>
<evidence type="ECO:0000256" key="9">
    <source>
        <dbReference type="PIRSR" id="PIRSR006230-1"/>
    </source>
</evidence>
<evidence type="ECO:0000256" key="8">
    <source>
        <dbReference type="PIRNR" id="PIRNR006230"/>
    </source>
</evidence>
<dbReference type="InterPro" id="IPR030378">
    <property type="entry name" value="G_CP_dom"/>
</dbReference>
<dbReference type="GO" id="GO:0005525">
    <property type="term" value="F:GTP binding"/>
    <property type="evidence" value="ECO:0007669"/>
    <property type="project" value="UniProtKB-KW"/>
</dbReference>
<dbReference type="InterPro" id="IPR019991">
    <property type="entry name" value="GTP-bd_ribosome_bgen"/>
</dbReference>
<dbReference type="Pfam" id="PF01926">
    <property type="entry name" value="MMR_HSR1"/>
    <property type="match status" value="1"/>
</dbReference>
<evidence type="ECO:0000256" key="1">
    <source>
        <dbReference type="ARBA" id="ARBA00004496"/>
    </source>
</evidence>
<accession>A0A5S9P6V2</accession>
<dbReference type="Gene3D" id="3.40.50.300">
    <property type="entry name" value="P-loop containing nucleotide triphosphate hydrolases"/>
    <property type="match status" value="1"/>
</dbReference>
<keyword evidence="7 8" id="KW-0342">GTP-binding</keyword>
<comment type="subcellular location">
    <subcellularLocation>
        <location evidence="1 8">Cytoplasm</location>
    </subcellularLocation>
</comment>
<evidence type="ECO:0000313" key="11">
    <source>
        <dbReference type="EMBL" id="CAA0099097.1"/>
    </source>
</evidence>
<keyword evidence="4 8" id="KW-0547">Nucleotide-binding</keyword>
<keyword evidence="6" id="KW-0694">RNA-binding</keyword>